<comment type="caution">
    <text evidence="10">The sequence shown here is derived from an EMBL/GenBank/DDBJ whole genome shotgun (WGS) entry which is preliminary data.</text>
</comment>
<evidence type="ECO:0000256" key="2">
    <source>
        <dbReference type="ARBA" id="ARBA00001941"/>
    </source>
</evidence>
<comment type="cofactor">
    <cofactor evidence="1">
        <name>Mn(2+)</name>
        <dbReference type="ChEBI" id="CHEBI:29035"/>
    </cofactor>
</comment>
<dbReference type="SUPFAM" id="SSF56059">
    <property type="entry name" value="Glutathione synthetase ATP-binding domain-like"/>
    <property type="match status" value="1"/>
</dbReference>
<comment type="cofactor">
    <cofactor evidence="2">
        <name>Co(2+)</name>
        <dbReference type="ChEBI" id="CHEBI:48828"/>
    </cofactor>
</comment>
<evidence type="ECO:0000256" key="7">
    <source>
        <dbReference type="PROSITE-ProRule" id="PRU00409"/>
    </source>
</evidence>
<keyword evidence="6" id="KW-0460">Magnesium</keyword>
<dbReference type="PROSITE" id="PS50975">
    <property type="entry name" value="ATP_GRASP"/>
    <property type="match status" value="1"/>
</dbReference>
<evidence type="ECO:0000259" key="9">
    <source>
        <dbReference type="PROSITE" id="PS50979"/>
    </source>
</evidence>
<evidence type="ECO:0000259" key="8">
    <source>
        <dbReference type="PROSITE" id="PS50975"/>
    </source>
</evidence>
<keyword evidence="10" id="KW-0670">Pyruvate</keyword>
<dbReference type="SUPFAM" id="SSF52440">
    <property type="entry name" value="PreATP-grasp domain"/>
    <property type="match status" value="1"/>
</dbReference>
<dbReference type="FunFam" id="3.40.50.20:FF:000010">
    <property type="entry name" value="Propionyl-CoA carboxylase subunit alpha"/>
    <property type="match status" value="1"/>
</dbReference>
<dbReference type="Gene3D" id="3.30.470.20">
    <property type="entry name" value="ATP-grasp fold, B domain"/>
    <property type="match status" value="1"/>
</dbReference>
<accession>A0A151AC21</accession>
<dbReference type="InterPro" id="IPR011054">
    <property type="entry name" value="Rudment_hybrid_motif"/>
</dbReference>
<dbReference type="PROSITE" id="PS50979">
    <property type="entry name" value="BC"/>
    <property type="match status" value="1"/>
</dbReference>
<evidence type="ECO:0000256" key="5">
    <source>
        <dbReference type="ARBA" id="ARBA00022840"/>
    </source>
</evidence>
<dbReference type="InterPro" id="IPR016185">
    <property type="entry name" value="PreATP-grasp_dom_sf"/>
</dbReference>
<dbReference type="GO" id="GO:0004736">
    <property type="term" value="F:pyruvate carboxylase activity"/>
    <property type="evidence" value="ECO:0007669"/>
    <property type="project" value="UniProtKB-EC"/>
</dbReference>
<dbReference type="NCBIfam" id="NF006367">
    <property type="entry name" value="PRK08591.1"/>
    <property type="match status" value="1"/>
</dbReference>
<dbReference type="InterPro" id="IPR005479">
    <property type="entry name" value="CPAse_ATP-bd"/>
</dbReference>
<dbReference type="InterPro" id="IPR011764">
    <property type="entry name" value="Biotin_carboxylation_dom"/>
</dbReference>
<dbReference type="FunFam" id="3.30.1490.20:FF:000003">
    <property type="entry name" value="acetyl-CoA carboxylase isoform X1"/>
    <property type="match status" value="1"/>
</dbReference>
<keyword evidence="3 10" id="KW-0436">Ligase</keyword>
<dbReference type="InterPro" id="IPR005481">
    <property type="entry name" value="BC-like_N"/>
</dbReference>
<dbReference type="PANTHER" id="PTHR48095:SF2">
    <property type="entry name" value="BIOTIN CARBOXYLASE, CHLOROPLASTIC"/>
    <property type="match status" value="1"/>
</dbReference>
<organism evidence="10 11">
    <name type="scientific">Halalkalicoccus paucihalophilus</name>
    <dbReference type="NCBI Taxonomy" id="1008153"/>
    <lineage>
        <taxon>Archaea</taxon>
        <taxon>Methanobacteriati</taxon>
        <taxon>Methanobacteriota</taxon>
        <taxon>Stenosarchaea group</taxon>
        <taxon>Halobacteria</taxon>
        <taxon>Halobacteriales</taxon>
        <taxon>Halococcaceae</taxon>
        <taxon>Halalkalicoccus</taxon>
    </lineage>
</organism>
<protein>
    <submittedName>
        <fullName evidence="10">Pyruvate carboxylase subunit A</fullName>
        <ecNumber evidence="10">6.4.1.1</ecNumber>
    </submittedName>
</protein>
<dbReference type="EC" id="6.4.1.1" evidence="10"/>
<dbReference type="EMBL" id="LTAZ01000007">
    <property type="protein sequence ID" value="KYH25134.1"/>
    <property type="molecule type" value="Genomic_DNA"/>
</dbReference>
<dbReference type="Pfam" id="PF02785">
    <property type="entry name" value="Biotin_carb_C"/>
    <property type="match status" value="1"/>
</dbReference>
<dbReference type="GO" id="GO:0005524">
    <property type="term" value="F:ATP binding"/>
    <property type="evidence" value="ECO:0007669"/>
    <property type="project" value="UniProtKB-UniRule"/>
</dbReference>
<dbReference type="InterPro" id="IPR051602">
    <property type="entry name" value="ACC_Biotin_Carboxylase"/>
</dbReference>
<gene>
    <name evidence="10" type="primary">pycA_3</name>
    <name evidence="10" type="ORF">HAPAU_27170</name>
</gene>
<dbReference type="OrthoDB" id="31083at2157"/>
<dbReference type="AlphaFoldDB" id="A0A151AC21"/>
<proteinExistence type="predicted"/>
<keyword evidence="11" id="KW-1185">Reference proteome</keyword>
<reference evidence="10 11" key="1">
    <citation type="submission" date="2016-02" db="EMBL/GenBank/DDBJ databases">
        <title>Genome sequence of Halalkalicoccus paucihalophilus DSM 24557.</title>
        <authorList>
            <person name="Poehlein A."/>
            <person name="Daniel R."/>
        </authorList>
    </citation>
    <scope>NUCLEOTIDE SEQUENCE [LARGE SCALE GENOMIC DNA]</scope>
    <source>
        <strain evidence="10 11">DSM 24557</strain>
    </source>
</reference>
<dbReference type="SUPFAM" id="SSF51246">
    <property type="entry name" value="Rudiment single hybrid motif"/>
    <property type="match status" value="1"/>
</dbReference>
<evidence type="ECO:0000313" key="10">
    <source>
        <dbReference type="EMBL" id="KYH25134.1"/>
    </source>
</evidence>
<sequence length="444" mass="48699">MFDRVLIANRGEIAVRVIQACYDAGVTPVAVYSDTDETAKHVRLAAEAHHIGASVARESYLDREAILAAAQEADVDAIHPGYGFLAENAAFAAAVEDSEFAWIGPPSDVMADFGEKTRARTLMARADVPIVPGTTDPVPDAEEVRAFGEEHGYPVAIKAEGGGGGRGLKVVRSPDEIDAAFEEARREGKEYFDNPNVYVERYLDDARHIEVQVLADTHGNAIHLGERDCTLQRRQQKLMEETPAPGLSDEERTAICEAARRGIAENDYVNAGTVEFLYQDGDFYFLEVNARIQVEHTITEAVTGIDLVGCQLRVAAGEKLPYTQDDIDPRGVAIEFRINAENPAESFAPMPGTLETYRPPRGFGVRVDDGVDQGDAISPYYDSMIAKFVATGADREKAIRRGQRVLREAEIEGVPTTIPFHREMLADEVVRANDHTTTYVDGLF</sequence>
<keyword evidence="5 7" id="KW-0067">ATP-binding</keyword>
<evidence type="ECO:0000256" key="3">
    <source>
        <dbReference type="ARBA" id="ARBA00022598"/>
    </source>
</evidence>
<dbReference type="InterPro" id="IPR011761">
    <property type="entry name" value="ATP-grasp"/>
</dbReference>
<dbReference type="InterPro" id="IPR005482">
    <property type="entry name" value="Biotin_COase_C"/>
</dbReference>
<feature type="domain" description="Biotin carboxylation" evidence="9">
    <location>
        <begin position="1"/>
        <end position="444"/>
    </location>
</feature>
<dbReference type="SMART" id="SM00878">
    <property type="entry name" value="Biotin_carb_C"/>
    <property type="match status" value="1"/>
</dbReference>
<dbReference type="Proteomes" id="UP000075321">
    <property type="component" value="Unassembled WGS sequence"/>
</dbReference>
<evidence type="ECO:0000256" key="1">
    <source>
        <dbReference type="ARBA" id="ARBA00001936"/>
    </source>
</evidence>
<keyword evidence="4 7" id="KW-0547">Nucleotide-binding</keyword>
<dbReference type="PANTHER" id="PTHR48095">
    <property type="entry name" value="PYRUVATE CARBOXYLASE SUBUNIT A"/>
    <property type="match status" value="1"/>
</dbReference>
<dbReference type="PATRIC" id="fig|1008153.3.peg.2774"/>
<dbReference type="GO" id="GO:0046872">
    <property type="term" value="F:metal ion binding"/>
    <property type="evidence" value="ECO:0007669"/>
    <property type="project" value="InterPro"/>
</dbReference>
<dbReference type="Pfam" id="PF02786">
    <property type="entry name" value="CPSase_L_D2"/>
    <property type="match status" value="1"/>
</dbReference>
<evidence type="ECO:0000313" key="11">
    <source>
        <dbReference type="Proteomes" id="UP000075321"/>
    </source>
</evidence>
<evidence type="ECO:0000256" key="6">
    <source>
        <dbReference type="ARBA" id="ARBA00022842"/>
    </source>
</evidence>
<dbReference type="Pfam" id="PF00289">
    <property type="entry name" value="Biotin_carb_N"/>
    <property type="match status" value="1"/>
</dbReference>
<evidence type="ECO:0000256" key="4">
    <source>
        <dbReference type="ARBA" id="ARBA00022741"/>
    </source>
</evidence>
<feature type="domain" description="ATP-grasp" evidence="8">
    <location>
        <begin position="120"/>
        <end position="316"/>
    </location>
</feature>
<dbReference type="PROSITE" id="PS00867">
    <property type="entry name" value="CPSASE_2"/>
    <property type="match status" value="1"/>
</dbReference>
<name>A0A151AC21_9EURY</name>
<dbReference type="RefSeq" id="WP_066383432.1">
    <property type="nucleotide sequence ID" value="NZ_LTAZ01000007.1"/>
</dbReference>